<dbReference type="Proteomes" id="UP000809910">
    <property type="component" value="Unassembled WGS sequence"/>
</dbReference>
<dbReference type="SMART" id="SM00953">
    <property type="entry name" value="RES"/>
    <property type="match status" value="1"/>
</dbReference>
<dbReference type="EMBL" id="JADWVN010000017">
    <property type="protein sequence ID" value="MBL7526853.1"/>
    <property type="molecule type" value="Genomic_DNA"/>
</dbReference>
<gene>
    <name evidence="2" type="ORF">I5282_09750</name>
</gene>
<dbReference type="Pfam" id="PF08808">
    <property type="entry name" value="RES"/>
    <property type="match status" value="1"/>
</dbReference>
<keyword evidence="3" id="KW-1185">Reference proteome</keyword>
<dbReference type="RefSeq" id="WP_203112087.1">
    <property type="nucleotide sequence ID" value="NZ_JADOBG010000022.1"/>
</dbReference>
<sequence>MVSLDSLNKLPFVKQRCYRIIPSQFPPIHLFEDVANPEEFEALFAIQMLTNPRIQEEIGLLDRVPVDQRLYAVPGCGYIMAAFTHINPNGSRFSNGDYGIYYAAESISTAIAETIYHKEQFLSYTQEPAQELAMRSLIAEFSADLFNLTVLDKGNNPLYSPTDYTQSQFLGSQIKEHQEDGIVYHSIRSPGTNYALFKPNSIHHCQQGAHFSYVWNGARITTVYQKVIKNEYTSLLHNLG</sequence>
<feature type="domain" description="RES" evidence="1">
    <location>
        <begin position="82"/>
        <end position="208"/>
    </location>
</feature>
<evidence type="ECO:0000259" key="1">
    <source>
        <dbReference type="SMART" id="SM00953"/>
    </source>
</evidence>
<protein>
    <submittedName>
        <fullName evidence="2">RES family NAD+ phosphorylase</fullName>
    </submittedName>
</protein>
<reference evidence="2 3" key="1">
    <citation type="submission" date="2020-12" db="EMBL/GenBank/DDBJ databases">
        <title>WGS of Legionella: environmental sample.</title>
        <authorList>
            <person name="Cristino S."/>
            <person name="Girolamini L."/>
            <person name="Salaris S."/>
            <person name="Pascale M.R."/>
            <person name="Mazzotta M."/>
            <person name="Orsini M."/>
            <person name="Grottola A."/>
        </authorList>
    </citation>
    <scope>NUCLEOTIDE SEQUENCE [LARGE SCALE GENOMIC DNA]</scope>
    <source>
        <strain evidence="2 3">30cs62</strain>
    </source>
</reference>
<evidence type="ECO:0000313" key="3">
    <source>
        <dbReference type="Proteomes" id="UP000809910"/>
    </source>
</evidence>
<accession>A0ABS1WBW6</accession>
<proteinExistence type="predicted"/>
<name>A0ABS1WBW6_9GAMM</name>
<organism evidence="2 3">
    <name type="scientific">Legionella bononiensis</name>
    <dbReference type="NCBI Taxonomy" id="2793102"/>
    <lineage>
        <taxon>Bacteria</taxon>
        <taxon>Pseudomonadati</taxon>
        <taxon>Pseudomonadota</taxon>
        <taxon>Gammaproteobacteria</taxon>
        <taxon>Legionellales</taxon>
        <taxon>Legionellaceae</taxon>
        <taxon>Legionella</taxon>
    </lineage>
</organism>
<dbReference type="InterPro" id="IPR014914">
    <property type="entry name" value="RES_dom"/>
</dbReference>
<evidence type="ECO:0000313" key="2">
    <source>
        <dbReference type="EMBL" id="MBL7526853.1"/>
    </source>
</evidence>
<comment type="caution">
    <text evidence="2">The sequence shown here is derived from an EMBL/GenBank/DDBJ whole genome shotgun (WGS) entry which is preliminary data.</text>
</comment>